<dbReference type="Proteomes" id="UP001651158">
    <property type="component" value="Unassembled WGS sequence"/>
</dbReference>
<dbReference type="InterPro" id="IPR011993">
    <property type="entry name" value="PH-like_dom_sf"/>
</dbReference>
<keyword evidence="3" id="KW-1185">Reference proteome</keyword>
<accession>A0ABR4QK03</accession>
<evidence type="ECO:0000313" key="2">
    <source>
        <dbReference type="EMBL" id="KAL5109886.1"/>
    </source>
</evidence>
<dbReference type="PANTHER" id="PTHR46753:SF3">
    <property type="entry name" value="PDZ DOMAIN-CONTAINING PROTEIN"/>
    <property type="match status" value="1"/>
</dbReference>
<dbReference type="SUPFAM" id="SSF140741">
    <property type="entry name" value="RUN domain-like"/>
    <property type="match status" value="1"/>
</dbReference>
<dbReference type="EMBL" id="JAKROA010000002">
    <property type="protein sequence ID" value="KAL5109886.1"/>
    <property type="molecule type" value="Genomic_DNA"/>
</dbReference>
<protein>
    <recommendedName>
        <fullName evidence="1">RUN domain-containing protein</fullName>
    </recommendedName>
</protein>
<dbReference type="Gene3D" id="1.20.58.900">
    <property type="match status" value="1"/>
</dbReference>
<dbReference type="Gene3D" id="2.30.29.30">
    <property type="entry name" value="Pleckstrin-homology domain (PH domain)/Phosphotyrosine-binding domain (PTB)"/>
    <property type="match status" value="1"/>
</dbReference>
<dbReference type="InterPro" id="IPR037213">
    <property type="entry name" value="Run_dom_sf"/>
</dbReference>
<dbReference type="CDD" id="cd17682">
    <property type="entry name" value="RUN_RUFY4_like"/>
    <property type="match status" value="1"/>
</dbReference>
<dbReference type="InterPro" id="IPR004012">
    <property type="entry name" value="Run_dom"/>
</dbReference>
<evidence type="ECO:0000259" key="1">
    <source>
        <dbReference type="PROSITE" id="PS50826"/>
    </source>
</evidence>
<comment type="caution">
    <text evidence="2">The sequence shown here is derived from an EMBL/GenBank/DDBJ whole genome shotgun (WGS) entry which is preliminary data.</text>
</comment>
<dbReference type="PROSITE" id="PS50826">
    <property type="entry name" value="RUN"/>
    <property type="match status" value="1"/>
</dbReference>
<dbReference type="Pfam" id="PF02759">
    <property type="entry name" value="RUN"/>
    <property type="match status" value="1"/>
</dbReference>
<sequence>MAARCLADFKACVAQLYASNCTELDDTSPYLIPLFASIEKVLEHGLKEFPSLFGESKQYCWNVFEKLTKGSKEFGYDIPYSLSAALDKVNECKRVKTAIGKGRLLLRILAKNGSLGDMVLLLKENKSFLLQFYEYSKAVLTNDVQCQIFYSFVADFTRIKFELNIDGADFLDITWEIPVYVAKDFVPCSHLGIRVRFLDSYYIITELEKEFYENGGDFFELGDVITALAGNVLRGKVVDLQKIFTRECRTLLRFEVAKVRASDGTYFKPILNILEKHGYENILNLDVDSDAKAKIPVWPVTESLDLSACYTALGDGATDVVGESPSLANNIIHSVRYVGSVNIGSRGDMSHIPETIETVLAENPSPSHYMPVRVRLGELDVSVWPVRSNANENGVKDEPFLKHAYPSISAVGHRRQAARYFGYIAGDSTCTVATTFTAYVFLCVSKAEASRIVRGISKGFKRTNWTM</sequence>
<reference evidence="2 3" key="1">
    <citation type="journal article" date="2022" name="Front. Cell. Infect. Microbiol.">
        <title>The Genomes of Two Strains of Taenia crassiceps the Animal Model for the Study of Human Cysticercosis.</title>
        <authorList>
            <person name="Bobes R.J."/>
            <person name="Estrada K."/>
            <person name="Rios-Valencia D.G."/>
            <person name="Calderon-Gallegos A."/>
            <person name="de la Torre P."/>
            <person name="Carrero J.C."/>
            <person name="Sanchez-Flores A."/>
            <person name="Laclette J.P."/>
        </authorList>
    </citation>
    <scope>NUCLEOTIDE SEQUENCE [LARGE SCALE GENOMIC DNA]</scope>
    <source>
        <strain evidence="2">WFUcys</strain>
    </source>
</reference>
<dbReference type="PANTHER" id="PTHR46753">
    <property type="entry name" value="FYVE AND COILED-COIL DOMAIN-CONTAINING PROTEIN 1"/>
    <property type="match status" value="1"/>
</dbReference>
<gene>
    <name evidence="2" type="ORF">TcWFU_002002</name>
</gene>
<organism evidence="2 3">
    <name type="scientific">Taenia crassiceps</name>
    <dbReference type="NCBI Taxonomy" id="6207"/>
    <lineage>
        <taxon>Eukaryota</taxon>
        <taxon>Metazoa</taxon>
        <taxon>Spiralia</taxon>
        <taxon>Lophotrochozoa</taxon>
        <taxon>Platyhelminthes</taxon>
        <taxon>Cestoda</taxon>
        <taxon>Eucestoda</taxon>
        <taxon>Cyclophyllidea</taxon>
        <taxon>Taeniidae</taxon>
        <taxon>Taenia</taxon>
    </lineage>
</organism>
<name>A0ABR4QK03_9CEST</name>
<evidence type="ECO:0000313" key="3">
    <source>
        <dbReference type="Proteomes" id="UP001651158"/>
    </source>
</evidence>
<dbReference type="SUPFAM" id="SSF50729">
    <property type="entry name" value="PH domain-like"/>
    <property type="match status" value="1"/>
</dbReference>
<feature type="domain" description="RUN" evidence="1">
    <location>
        <begin position="25"/>
        <end position="168"/>
    </location>
</feature>
<proteinExistence type="predicted"/>